<name>A0A0D9QKC4_PLAFR</name>
<feature type="transmembrane region" description="Helical" evidence="1">
    <location>
        <begin position="302"/>
        <end position="320"/>
    </location>
</feature>
<feature type="transmembrane region" description="Helical" evidence="1">
    <location>
        <begin position="264"/>
        <end position="286"/>
    </location>
</feature>
<dbReference type="GeneID" id="24268468"/>
<reference evidence="3 4" key="1">
    <citation type="submission" date="2014-03" db="EMBL/GenBank/DDBJ databases">
        <title>The Genome Sequence of Plasmodium fragile nilgiri.</title>
        <authorList>
            <consortium name="The Broad Institute Genomics Platform"/>
            <consortium name="The Broad Institute Genome Sequencing Center for Infectious Disease"/>
            <person name="Neafsey D."/>
            <person name="Duraisingh M."/>
            <person name="Young S.K."/>
            <person name="Zeng Q."/>
            <person name="Gargeya S."/>
            <person name="Abouelleil A."/>
            <person name="Alvarado L."/>
            <person name="Chapman S.B."/>
            <person name="Gainer-Dewar J."/>
            <person name="Goldberg J."/>
            <person name="Griggs A."/>
            <person name="Gujja S."/>
            <person name="Hansen M."/>
            <person name="Howarth C."/>
            <person name="Imamovic A."/>
            <person name="Larimer J."/>
            <person name="Pearson M."/>
            <person name="Poon T.W."/>
            <person name="Priest M."/>
            <person name="Roberts A."/>
            <person name="Saif S."/>
            <person name="Shea T."/>
            <person name="Sykes S."/>
            <person name="Wortman J."/>
            <person name="Nusbaum C."/>
            <person name="Birren B."/>
        </authorList>
    </citation>
    <scope>NUCLEOTIDE SEQUENCE [LARGE SCALE GENOMIC DNA]</scope>
    <source>
        <strain evidence="4">nilgiri</strain>
    </source>
</reference>
<feature type="transmembrane region" description="Helical" evidence="1">
    <location>
        <begin position="235"/>
        <end position="252"/>
    </location>
</feature>
<feature type="signal peptide" evidence="2">
    <location>
        <begin position="1"/>
        <end position="17"/>
    </location>
</feature>
<gene>
    <name evidence="3" type="ORF">AK88_03154</name>
</gene>
<dbReference type="AlphaFoldDB" id="A0A0D9QKC4"/>
<dbReference type="OrthoDB" id="375294at2759"/>
<dbReference type="OMA" id="FFSNYFT"/>
<evidence type="ECO:0000313" key="3">
    <source>
        <dbReference type="EMBL" id="KJP87237.1"/>
    </source>
</evidence>
<keyword evidence="1" id="KW-0812">Transmembrane</keyword>
<evidence type="ECO:0000256" key="1">
    <source>
        <dbReference type="SAM" id="Phobius"/>
    </source>
</evidence>
<evidence type="ECO:0000313" key="4">
    <source>
        <dbReference type="Proteomes" id="UP000054561"/>
    </source>
</evidence>
<keyword evidence="4" id="KW-1185">Reference proteome</keyword>
<sequence length="350" mass="41481">MIANFVMFVILTVKTYSCFHVNYKILSSRNDKQTYVKTISSANYLYSKCSLNKWFPYKCLQNSQPRKYKNKLLSFFSNYFTNEQDRYTLNKEEKEYLRKLGKTDRDNYNELVKAHDEFIKTCSDIKSKLKYKDMFFFITQKIIQRSLHDFKRKQKFNLFGNDEYTSELSVDYIKSANIEERVKQQVLKNLGEELGSTRYLLFRIFKWKSLLEVVNISTLMLPISALGLFLSKMGFFSVAVNMLLTTHFLTFSKEEKRKMKIRTLLLTLLPILVHSSLGVLCSNIFLKHYRAQIPSFIKSENILSFFINMQLYIASLVYFVNIDKEDDLEEGDIKNDYSDFNIDETMQQSR</sequence>
<keyword evidence="1" id="KW-1133">Transmembrane helix</keyword>
<keyword evidence="1" id="KW-0472">Membrane</keyword>
<keyword evidence="2" id="KW-0732">Signal</keyword>
<feature type="chain" id="PRO_5002344019" evidence="2">
    <location>
        <begin position="18"/>
        <end position="350"/>
    </location>
</feature>
<organism evidence="3 4">
    <name type="scientific">Plasmodium fragile</name>
    <dbReference type="NCBI Taxonomy" id="5857"/>
    <lineage>
        <taxon>Eukaryota</taxon>
        <taxon>Sar</taxon>
        <taxon>Alveolata</taxon>
        <taxon>Apicomplexa</taxon>
        <taxon>Aconoidasida</taxon>
        <taxon>Haemosporida</taxon>
        <taxon>Plasmodiidae</taxon>
        <taxon>Plasmodium</taxon>
        <taxon>Plasmodium (Plasmodium)</taxon>
    </lineage>
</organism>
<dbReference type="EMBL" id="KQ001678">
    <property type="protein sequence ID" value="KJP87237.1"/>
    <property type="molecule type" value="Genomic_DNA"/>
</dbReference>
<dbReference type="RefSeq" id="XP_012336199.1">
    <property type="nucleotide sequence ID" value="XM_012480776.1"/>
</dbReference>
<accession>A0A0D9QKC4</accession>
<dbReference type="Proteomes" id="UP000054561">
    <property type="component" value="Unassembled WGS sequence"/>
</dbReference>
<evidence type="ECO:0000256" key="2">
    <source>
        <dbReference type="SAM" id="SignalP"/>
    </source>
</evidence>
<proteinExistence type="predicted"/>
<protein>
    <submittedName>
        <fullName evidence="3">Uncharacterized protein</fullName>
    </submittedName>
</protein>
<dbReference type="VEuPathDB" id="PlasmoDB:AK88_03154"/>